<dbReference type="Gene3D" id="1.10.10.10">
    <property type="entry name" value="Winged helix-like DNA-binding domain superfamily/Winged helix DNA-binding domain"/>
    <property type="match status" value="1"/>
</dbReference>
<dbReference type="Pfam" id="PF01047">
    <property type="entry name" value="MarR"/>
    <property type="match status" value="1"/>
</dbReference>
<dbReference type="InterPro" id="IPR036388">
    <property type="entry name" value="WH-like_DNA-bd_sf"/>
</dbReference>
<name>A0A1H0ZPN4_9MICC</name>
<proteinExistence type="predicted"/>
<dbReference type="PANTHER" id="PTHR33164">
    <property type="entry name" value="TRANSCRIPTIONAL REGULATOR, MARR FAMILY"/>
    <property type="match status" value="1"/>
</dbReference>
<evidence type="ECO:0000313" key="4">
    <source>
        <dbReference type="Proteomes" id="UP000181917"/>
    </source>
</evidence>
<dbReference type="PRINTS" id="PR00598">
    <property type="entry name" value="HTHMARR"/>
</dbReference>
<evidence type="ECO:0000256" key="1">
    <source>
        <dbReference type="SAM" id="MobiDB-lite"/>
    </source>
</evidence>
<gene>
    <name evidence="3" type="ORF">SAMN04489742_0487</name>
</gene>
<evidence type="ECO:0000259" key="2">
    <source>
        <dbReference type="PROSITE" id="PS50995"/>
    </source>
</evidence>
<dbReference type="EMBL" id="FNKH01000002">
    <property type="protein sequence ID" value="SDQ29309.1"/>
    <property type="molecule type" value="Genomic_DNA"/>
</dbReference>
<keyword evidence="4" id="KW-1185">Reference proteome</keyword>
<dbReference type="InterPro" id="IPR000835">
    <property type="entry name" value="HTH_MarR-typ"/>
</dbReference>
<feature type="compositionally biased region" description="Basic and acidic residues" evidence="1">
    <location>
        <begin position="9"/>
        <end position="18"/>
    </location>
</feature>
<feature type="region of interest" description="Disordered" evidence="1">
    <location>
        <begin position="1"/>
        <end position="27"/>
    </location>
</feature>
<dbReference type="GO" id="GO:0006950">
    <property type="term" value="P:response to stress"/>
    <property type="evidence" value="ECO:0007669"/>
    <property type="project" value="TreeGrafter"/>
</dbReference>
<evidence type="ECO:0000313" key="3">
    <source>
        <dbReference type="EMBL" id="SDQ29309.1"/>
    </source>
</evidence>
<sequence>MQDEAAQDGLRKADDIEQRPAGSGLLNALSDYGASEVAMRRRMRGSMNLGETDLLALRYVIEADAANRPIGPKELGQKLGVTSASMTALIDRLVKSGHVSREPHPSDRRALLLRPAPGSSKEVRGLMDLTHRRMAEIASSLSPEDSKTVADFLQRMRGTVDAIDPTNQD</sequence>
<organism evidence="3 4">
    <name type="scientific">Crystallibacter crystallopoietes</name>
    <dbReference type="NCBI Taxonomy" id="37928"/>
    <lineage>
        <taxon>Bacteria</taxon>
        <taxon>Bacillati</taxon>
        <taxon>Actinomycetota</taxon>
        <taxon>Actinomycetes</taxon>
        <taxon>Micrococcales</taxon>
        <taxon>Micrococcaceae</taxon>
        <taxon>Crystallibacter</taxon>
    </lineage>
</organism>
<dbReference type="Proteomes" id="UP000181917">
    <property type="component" value="Unassembled WGS sequence"/>
</dbReference>
<dbReference type="OrthoDB" id="162531at2"/>
<accession>A0A1H0ZPN4</accession>
<dbReference type="SUPFAM" id="SSF46785">
    <property type="entry name" value="Winged helix' DNA-binding domain"/>
    <property type="match status" value="1"/>
</dbReference>
<protein>
    <submittedName>
        <fullName evidence="3">DNA-binding transcriptional regulator, MarR family</fullName>
    </submittedName>
</protein>
<dbReference type="GO" id="GO:0003677">
    <property type="term" value="F:DNA binding"/>
    <property type="evidence" value="ECO:0007669"/>
    <property type="project" value="UniProtKB-KW"/>
</dbReference>
<dbReference type="InterPro" id="IPR039422">
    <property type="entry name" value="MarR/SlyA-like"/>
</dbReference>
<dbReference type="AlphaFoldDB" id="A0A1H0ZPN4"/>
<keyword evidence="3" id="KW-0238">DNA-binding</keyword>
<dbReference type="KEGG" id="acry:AC20117_14860"/>
<dbReference type="STRING" id="37928.SAMN04489742_0487"/>
<dbReference type="PROSITE" id="PS50995">
    <property type="entry name" value="HTH_MARR_2"/>
    <property type="match status" value="1"/>
</dbReference>
<dbReference type="SMART" id="SM00347">
    <property type="entry name" value="HTH_MARR"/>
    <property type="match status" value="1"/>
</dbReference>
<feature type="domain" description="HTH marR-type" evidence="2">
    <location>
        <begin position="22"/>
        <end position="158"/>
    </location>
</feature>
<dbReference type="InterPro" id="IPR036390">
    <property type="entry name" value="WH_DNA-bd_sf"/>
</dbReference>
<dbReference type="GO" id="GO:0003700">
    <property type="term" value="F:DNA-binding transcription factor activity"/>
    <property type="evidence" value="ECO:0007669"/>
    <property type="project" value="InterPro"/>
</dbReference>
<reference evidence="3 4" key="1">
    <citation type="submission" date="2016-10" db="EMBL/GenBank/DDBJ databases">
        <authorList>
            <person name="de Groot N.N."/>
        </authorList>
    </citation>
    <scope>NUCLEOTIDE SEQUENCE [LARGE SCALE GENOMIC DNA]</scope>
    <source>
        <strain evidence="3 4">DSM 20117</strain>
    </source>
</reference>
<dbReference type="PANTHER" id="PTHR33164:SF43">
    <property type="entry name" value="HTH-TYPE TRANSCRIPTIONAL REPRESSOR YETL"/>
    <property type="match status" value="1"/>
</dbReference>